<evidence type="ECO:0000313" key="3">
    <source>
        <dbReference type="Proteomes" id="UP000437709"/>
    </source>
</evidence>
<evidence type="ECO:0008006" key="4">
    <source>
        <dbReference type="Google" id="ProtNLM"/>
    </source>
</evidence>
<reference evidence="2 3" key="1">
    <citation type="submission" date="2019-10" db="EMBL/GenBank/DDBJ databases">
        <title>Georgenia wutianyii sp. nov. and Georgenia yuyongxinii sp. nov. isolated from plateau pika (Ochotona curzoniae) in the Qinghai-Tibet plateau of China.</title>
        <authorList>
            <person name="Tian Z."/>
        </authorList>
    </citation>
    <scope>NUCLEOTIDE SEQUENCE [LARGE SCALE GENOMIC DNA]</scope>
    <source>
        <strain evidence="2 3">JCM 19765</strain>
    </source>
</reference>
<proteinExistence type="predicted"/>
<organism evidence="2 3">
    <name type="scientific">Georgenia subflava</name>
    <dbReference type="NCBI Taxonomy" id="1622177"/>
    <lineage>
        <taxon>Bacteria</taxon>
        <taxon>Bacillati</taxon>
        <taxon>Actinomycetota</taxon>
        <taxon>Actinomycetes</taxon>
        <taxon>Micrococcales</taxon>
        <taxon>Bogoriellaceae</taxon>
        <taxon>Georgenia</taxon>
    </lineage>
</organism>
<dbReference type="AlphaFoldDB" id="A0A6N7EJV1"/>
<sequence>SSPEPVEAGAHRAALPTPGATPVPSAATPAPAPSTNGNGVPAFIGEDGRPKQQRDFEVPRVFDEEPARARRDEDLDIPDFLK</sequence>
<evidence type="ECO:0000256" key="1">
    <source>
        <dbReference type="SAM" id="MobiDB-lite"/>
    </source>
</evidence>
<feature type="non-terminal residue" evidence="2">
    <location>
        <position position="1"/>
    </location>
</feature>
<gene>
    <name evidence="2" type="ORF">GB881_11685</name>
</gene>
<dbReference type="Proteomes" id="UP000437709">
    <property type="component" value="Unassembled WGS sequence"/>
</dbReference>
<evidence type="ECO:0000313" key="2">
    <source>
        <dbReference type="EMBL" id="MPV37691.1"/>
    </source>
</evidence>
<protein>
    <recommendedName>
        <fullName evidence="4">Cell division protein FtsZ</fullName>
    </recommendedName>
</protein>
<feature type="compositionally biased region" description="Basic and acidic residues" evidence="1">
    <location>
        <begin position="46"/>
        <end position="82"/>
    </location>
</feature>
<feature type="compositionally biased region" description="Low complexity" evidence="1">
    <location>
        <begin position="16"/>
        <end position="35"/>
    </location>
</feature>
<keyword evidence="3" id="KW-1185">Reference proteome</keyword>
<comment type="caution">
    <text evidence="2">The sequence shown here is derived from an EMBL/GenBank/DDBJ whole genome shotgun (WGS) entry which is preliminary data.</text>
</comment>
<dbReference type="EMBL" id="WHPC01000046">
    <property type="protein sequence ID" value="MPV37691.1"/>
    <property type="molecule type" value="Genomic_DNA"/>
</dbReference>
<name>A0A6N7EJV1_9MICO</name>
<feature type="region of interest" description="Disordered" evidence="1">
    <location>
        <begin position="1"/>
        <end position="82"/>
    </location>
</feature>
<accession>A0A6N7EJV1</accession>